<dbReference type="InterPro" id="IPR005475">
    <property type="entry name" value="Transketolase-like_Pyr-bd"/>
</dbReference>
<dbReference type="EC" id="1.2.4.2" evidence="3"/>
<keyword evidence="8" id="KW-1185">Reference proteome</keyword>
<proteinExistence type="predicted"/>
<evidence type="ECO:0000256" key="5">
    <source>
        <dbReference type="ARBA" id="ARBA00023052"/>
    </source>
</evidence>
<dbReference type="STRING" id="261317.BCTU_194"/>
<comment type="cofactor">
    <cofactor evidence="1">
        <name>thiamine diphosphate</name>
        <dbReference type="ChEBI" id="CHEBI:58937"/>
    </cofactor>
</comment>
<dbReference type="Gene3D" id="3.40.50.12470">
    <property type="match status" value="1"/>
</dbReference>
<keyword evidence="4" id="KW-0560">Oxidoreductase</keyword>
<dbReference type="InterPro" id="IPR029061">
    <property type="entry name" value="THDP-binding"/>
</dbReference>
<dbReference type="GO" id="GO:0030976">
    <property type="term" value="F:thiamine pyrophosphate binding"/>
    <property type="evidence" value="ECO:0007669"/>
    <property type="project" value="InterPro"/>
</dbReference>
<dbReference type="AlphaFoldDB" id="F7WZB8"/>
<dbReference type="OrthoDB" id="9759785at2"/>
<evidence type="ECO:0000256" key="2">
    <source>
        <dbReference type="ARBA" id="ARBA00003906"/>
    </source>
</evidence>
<dbReference type="NCBIfam" id="NF008907">
    <property type="entry name" value="PRK12270.1"/>
    <property type="match status" value="1"/>
</dbReference>
<accession>F7WZB8</accession>
<evidence type="ECO:0000256" key="4">
    <source>
        <dbReference type="ARBA" id="ARBA00023002"/>
    </source>
</evidence>
<dbReference type="SMART" id="SM00861">
    <property type="entry name" value="Transket_pyr"/>
    <property type="match status" value="1"/>
</dbReference>
<protein>
    <recommendedName>
        <fullName evidence="3">oxoglutarate dehydrogenase (succinyl-transferring)</fullName>
        <ecNumber evidence="3">1.2.4.2</ecNumber>
    </recommendedName>
</protein>
<dbReference type="GO" id="GO:0004591">
    <property type="term" value="F:oxoglutarate dehydrogenase (succinyl-transferring) activity"/>
    <property type="evidence" value="ECO:0007669"/>
    <property type="project" value="UniProtKB-EC"/>
</dbReference>
<evidence type="ECO:0000313" key="7">
    <source>
        <dbReference type="EMBL" id="AEH39779.1"/>
    </source>
</evidence>
<dbReference type="SUPFAM" id="SSF52518">
    <property type="entry name" value="Thiamin diphosphate-binding fold (THDP-binding)"/>
    <property type="match status" value="2"/>
</dbReference>
<evidence type="ECO:0000256" key="3">
    <source>
        <dbReference type="ARBA" id="ARBA00012280"/>
    </source>
</evidence>
<dbReference type="Proteomes" id="UP000006811">
    <property type="component" value="Chromosome"/>
</dbReference>
<evidence type="ECO:0000313" key="8">
    <source>
        <dbReference type="Proteomes" id="UP000006811"/>
    </source>
</evidence>
<dbReference type="NCBIfam" id="NF006914">
    <property type="entry name" value="PRK09404.1"/>
    <property type="match status" value="1"/>
</dbReference>
<dbReference type="NCBIfam" id="TIGR00239">
    <property type="entry name" value="2oxo_dh_E1"/>
    <property type="match status" value="1"/>
</dbReference>
<dbReference type="InterPro" id="IPR042179">
    <property type="entry name" value="KGD_C_sf"/>
</dbReference>
<dbReference type="KEGG" id="baj:BCTU_194"/>
<dbReference type="HOGENOM" id="CLU_004709_1_0_6"/>
<dbReference type="GO" id="GO:0006099">
    <property type="term" value="P:tricarboxylic acid cycle"/>
    <property type="evidence" value="ECO:0007669"/>
    <property type="project" value="TreeGrafter"/>
</dbReference>
<dbReference type="PANTHER" id="PTHR23152:SF4">
    <property type="entry name" value="2-OXOADIPATE DEHYDROGENASE COMPLEX COMPONENT E1"/>
    <property type="match status" value="1"/>
</dbReference>
<feature type="domain" description="Transketolase-like pyrimidine-binding" evidence="6">
    <location>
        <begin position="595"/>
        <end position="789"/>
    </location>
</feature>
<dbReference type="Gene3D" id="1.10.287.1150">
    <property type="entry name" value="TPP helical domain"/>
    <property type="match status" value="1"/>
</dbReference>
<dbReference type="GO" id="GO:0005829">
    <property type="term" value="C:cytosol"/>
    <property type="evidence" value="ECO:0007669"/>
    <property type="project" value="TreeGrafter"/>
</dbReference>
<dbReference type="EMBL" id="CP001817">
    <property type="protein sequence ID" value="AEH39779.1"/>
    <property type="molecule type" value="Genomic_DNA"/>
</dbReference>
<dbReference type="eggNOG" id="COG0567">
    <property type="taxonomic scope" value="Bacteria"/>
</dbReference>
<dbReference type="InterPro" id="IPR011603">
    <property type="entry name" value="2oxoglutarate_DH_E1"/>
</dbReference>
<dbReference type="InterPro" id="IPR031717">
    <property type="entry name" value="ODO-1/KGD_C"/>
</dbReference>
<dbReference type="GO" id="GO:0045252">
    <property type="term" value="C:oxoglutarate dehydrogenase complex"/>
    <property type="evidence" value="ECO:0007669"/>
    <property type="project" value="TreeGrafter"/>
</dbReference>
<dbReference type="Pfam" id="PF00676">
    <property type="entry name" value="E1_dh"/>
    <property type="match status" value="1"/>
</dbReference>
<dbReference type="PIRSF" id="PIRSF000157">
    <property type="entry name" value="Oxoglu_dh_E1"/>
    <property type="match status" value="1"/>
</dbReference>
<dbReference type="Pfam" id="PF02779">
    <property type="entry name" value="Transket_pyr"/>
    <property type="match status" value="1"/>
</dbReference>
<dbReference type="PANTHER" id="PTHR23152">
    <property type="entry name" value="2-OXOGLUTARATE DEHYDROGENASE"/>
    <property type="match status" value="1"/>
</dbReference>
<keyword evidence="5" id="KW-0786">Thiamine pyrophosphate</keyword>
<dbReference type="Gene3D" id="3.40.50.11610">
    <property type="entry name" value="Multifunctional 2-oxoglutarate metabolism enzyme, C-terminal domain"/>
    <property type="match status" value="1"/>
</dbReference>
<dbReference type="Pfam" id="PF16870">
    <property type="entry name" value="OxoGdeHyase_C"/>
    <property type="match status" value="1"/>
</dbReference>
<sequence>MKHKKKNFPTLKNDWLYSENQVFLKNIYQRFLRNPKKIDSIWYKIFKNIDNKKDLITYDNKDIGNSIINKKKKNDQNLKKNIFNNNTISIRERFLNLIRSFRKLGHYSAHLDPLNLAIKKNIMELSLDYYNFSKNELKELVNKDLFPYKIHLKSYYDIYILLKKTYCSSIGFEFMHLNKINEKIWLQKYIEKKIFSLYGIRKNKKNIIKGLIQSETFESFIHTKFPGTKRFSLEGCDVLIPMLKEIIQYGILNKTKKIFFGMAHRGRLNVMFNIFKCNIPQMYQNYFSNNDQSHYTGDVKYHLGAKITIKKNFHKIDIVLLDNPSHLEIITPIVLGQCKSFLDSTKTESDLSNNIIPIIIHGDAAFTGQGVIQETLNMSQVPGYCVFGSIHIIINNQIGFTTSKKKYLQSSTYCTDIAKMIDSPIFHVNADQPESVIFIIKLALKFRFLFKKDVFIDLVCYRRLGHNEADDPSITQPLLYKTIKNHKKVCDIYLNKINKFNNKYTKKTQKYYELYKIYLHHNLKNNINKKQIVNLYNNKIKKNQIIIDKIKNFSFSNLIKKMLHILTPPKNFLLHYQVKKIFDNRLKMIEGNSLWDWGSAEILSYAALIIKGITCRLSGEDVRRGTFSHRHAAVYCQNTGKTYIPLKNIFSTQNNFHIWDSVLSEEATLAFEYGYSISKNFSLNIWEAQFGDFVNGGQVIIDQFIVSGQQKWGHNSSIVLMLPHGYEGQGPEHSSARIERFLQLCAQKNMRVCIPTTPAQLYHLIQKQGTTILIKKPLIIFTPKSLLRNSKTFSTLKELSHGTFQKVLIQKKNISCNTIKKIIFCSGKIYYDLLKYYQKNNLSNILIMRLEQLYPFPTKSIKKVIHQFCFIENCIWCQEEPKNQGAWVFFYFNFKKYISNFFKNVQLQYIGRPKWASTAEGNLSSHKIEQHNIIKKACTPC</sequence>
<dbReference type="InterPro" id="IPR001017">
    <property type="entry name" value="DH_E1"/>
</dbReference>
<gene>
    <name evidence="7" type="primary">sucA</name>
    <name evidence="7" type="ORF">BCTU_194</name>
</gene>
<organism evidence="7 8">
    <name type="scientific">Buchnera aphidicola</name>
    <name type="common">Cinara tujafilina</name>
    <dbReference type="NCBI Taxonomy" id="261317"/>
    <lineage>
        <taxon>Bacteria</taxon>
        <taxon>Pseudomonadati</taxon>
        <taxon>Pseudomonadota</taxon>
        <taxon>Gammaproteobacteria</taxon>
        <taxon>Enterobacterales</taxon>
        <taxon>Erwiniaceae</taxon>
        <taxon>Buchnera</taxon>
    </lineage>
</organism>
<dbReference type="CDD" id="cd02016">
    <property type="entry name" value="TPP_E1_OGDC_like"/>
    <property type="match status" value="1"/>
</dbReference>
<reference evidence="7 8" key="1">
    <citation type="journal article" date="2011" name="Appl. Environ. Microbiol.">
        <title>The genome of Buchnera aphidicola from the aphid Cinara tujafilina provides new clues about the evolutionary history of metabolic losses in bacterial endosymbionts.</title>
        <authorList>
            <person name="Lamelas A."/>
            <person name="Gosalbes M.J."/>
            <person name="Moya A."/>
            <person name="Latorre A."/>
        </authorList>
    </citation>
    <scope>NUCLEOTIDE SEQUENCE [LARGE SCALE GENOMIC DNA]</scope>
    <source>
        <strain evidence="8">Cinara tujafilina</strain>
    </source>
</reference>
<comment type="function">
    <text evidence="2">E1 component of the 2-oxoglutarate dehydrogenase (OGDH) complex which catalyzes the decarboxylation of 2-oxoglutarate, the first step in the conversion of 2-oxoglutarate to succinyl-CoA and CO(2).</text>
</comment>
<evidence type="ECO:0000256" key="1">
    <source>
        <dbReference type="ARBA" id="ARBA00001964"/>
    </source>
</evidence>
<evidence type="ECO:0000259" key="6">
    <source>
        <dbReference type="SMART" id="SM00861"/>
    </source>
</evidence>
<name>F7WZB8_9GAMM</name>
<dbReference type="Gene3D" id="3.40.50.970">
    <property type="match status" value="1"/>
</dbReference>